<dbReference type="GO" id="GO:0016787">
    <property type="term" value="F:hydrolase activity"/>
    <property type="evidence" value="ECO:0007669"/>
    <property type="project" value="UniProtKB-KW"/>
</dbReference>
<dbReference type="STRING" id="763407.A0A162WFT7"/>
<evidence type="ECO:0000259" key="3">
    <source>
        <dbReference type="Pfam" id="PF07859"/>
    </source>
</evidence>
<dbReference type="Pfam" id="PF07859">
    <property type="entry name" value="Abhydrolase_3"/>
    <property type="match status" value="1"/>
</dbReference>
<feature type="chain" id="PRO_5007840795" description="Alpha/beta hydrolase fold-3 domain-containing protein" evidence="2">
    <location>
        <begin position="23"/>
        <end position="323"/>
    </location>
</feature>
<proteinExistence type="predicted"/>
<evidence type="ECO:0000256" key="2">
    <source>
        <dbReference type="SAM" id="SignalP"/>
    </source>
</evidence>
<evidence type="ECO:0000256" key="1">
    <source>
        <dbReference type="ARBA" id="ARBA00022801"/>
    </source>
</evidence>
<evidence type="ECO:0000313" key="5">
    <source>
        <dbReference type="Proteomes" id="UP000077315"/>
    </source>
</evidence>
<feature type="domain" description="Alpha/beta hydrolase fold-3" evidence="3">
    <location>
        <begin position="113"/>
        <end position="292"/>
    </location>
</feature>
<sequence>MSTFLWSIRSWITTGLLRVAFTIPSTHNARLIVHVLAKLFFGYDSTWVKTEEHGFWVGRDIRDMKREELDDRLENSARVVFWVPGGGFRFNLGLLYVPTFINWLTALDDKGLPSTFFVAKYRHGPHHLFEDVIQDLTQAYDWLVYTMNVPAHKIVLGADDAGVAALVDTLLSCTQPEDRPDGIVCVSPYTGLEAGGNSWQNNASYDYIRPVALARMEDSYLIPEDMPQVNSETAFKLFTTTLPLADALPHRMLILVGGHEVLLDDAGLLAEKARKHGLQVTLVQVPEQVHLWPLLGNIVVKDPEVIQKTTERFVDFVGYSRKS</sequence>
<dbReference type="RefSeq" id="XP_018284895.1">
    <property type="nucleotide sequence ID" value="XM_018443497.1"/>
</dbReference>
<dbReference type="OrthoDB" id="408631at2759"/>
<reference evidence="5" key="1">
    <citation type="submission" date="2015-06" db="EMBL/GenBank/DDBJ databases">
        <title>Expansion of signal transduction pathways in fungi by whole-genome duplication.</title>
        <authorList>
            <consortium name="DOE Joint Genome Institute"/>
            <person name="Corrochano L.M."/>
            <person name="Kuo A."/>
            <person name="Marcet-Houben M."/>
            <person name="Polaino S."/>
            <person name="Salamov A."/>
            <person name="Villalobos J.M."/>
            <person name="Alvarez M.I."/>
            <person name="Avalos J."/>
            <person name="Benito E.P."/>
            <person name="Benoit I."/>
            <person name="Burger G."/>
            <person name="Camino L.P."/>
            <person name="Canovas D."/>
            <person name="Cerda-Olmedo E."/>
            <person name="Cheng J.-F."/>
            <person name="Dominguez A."/>
            <person name="Elias M."/>
            <person name="Eslava A.P."/>
            <person name="Glaser F."/>
            <person name="Grimwood J."/>
            <person name="Gutierrez G."/>
            <person name="Heitman J."/>
            <person name="Henrissat B."/>
            <person name="Iturriaga E.A."/>
            <person name="Lang B.F."/>
            <person name="Lavin J.L."/>
            <person name="Lee S."/>
            <person name="Li W."/>
            <person name="Lindquist E."/>
            <person name="Lopez-Garcia S."/>
            <person name="Luque E.M."/>
            <person name="Marcos A.T."/>
            <person name="Martin J."/>
            <person name="McCluskey K."/>
            <person name="Medina H.R."/>
            <person name="Miralles-Duran A."/>
            <person name="Miyazaki A."/>
            <person name="Munoz-Torres E."/>
            <person name="Oguiza J.A."/>
            <person name="Ohm R."/>
            <person name="Olmedo M."/>
            <person name="Orejas M."/>
            <person name="Ortiz-Castellanos L."/>
            <person name="Pisabarro A.G."/>
            <person name="Rodriguez-Romero J."/>
            <person name="Ruiz-Herrera J."/>
            <person name="Ruiz-Vazquez R."/>
            <person name="Sanz C."/>
            <person name="Schackwitz W."/>
            <person name="Schmutz J."/>
            <person name="Shahriari M."/>
            <person name="Shelest E."/>
            <person name="Silva-Franco F."/>
            <person name="Soanes D."/>
            <person name="Syed K."/>
            <person name="Tagua V.G."/>
            <person name="Talbot N.J."/>
            <person name="Thon M."/>
            <person name="De vries R.P."/>
            <person name="Wiebenga A."/>
            <person name="Yadav J.S."/>
            <person name="Braun E.L."/>
            <person name="Baker S."/>
            <person name="Garre V."/>
            <person name="Horwitz B."/>
            <person name="Torres-Martinez S."/>
            <person name="Idnurm A."/>
            <person name="Herrera-Estrella A."/>
            <person name="Gabaldon T."/>
            <person name="Grigoriev I.V."/>
        </authorList>
    </citation>
    <scope>NUCLEOTIDE SEQUENCE [LARGE SCALE GENOMIC DNA]</scope>
    <source>
        <strain evidence="5">NRRL 1555(-)</strain>
    </source>
</reference>
<feature type="signal peptide" evidence="2">
    <location>
        <begin position="1"/>
        <end position="22"/>
    </location>
</feature>
<dbReference type="GeneID" id="29004402"/>
<dbReference type="InParanoid" id="A0A162WFT7"/>
<dbReference type="FunCoup" id="A0A162WFT7">
    <property type="interactions" value="20"/>
</dbReference>
<keyword evidence="1" id="KW-0378">Hydrolase</keyword>
<dbReference type="SUPFAM" id="SSF53474">
    <property type="entry name" value="alpha/beta-Hydrolases"/>
    <property type="match status" value="1"/>
</dbReference>
<organism evidence="4 5">
    <name type="scientific">Phycomyces blakesleeanus (strain ATCC 8743b / DSM 1359 / FGSC 10004 / NBRC 33097 / NRRL 1555)</name>
    <dbReference type="NCBI Taxonomy" id="763407"/>
    <lineage>
        <taxon>Eukaryota</taxon>
        <taxon>Fungi</taxon>
        <taxon>Fungi incertae sedis</taxon>
        <taxon>Mucoromycota</taxon>
        <taxon>Mucoromycotina</taxon>
        <taxon>Mucoromycetes</taxon>
        <taxon>Mucorales</taxon>
        <taxon>Phycomycetaceae</taxon>
        <taxon>Phycomyces</taxon>
    </lineage>
</organism>
<keyword evidence="5" id="KW-1185">Reference proteome</keyword>
<dbReference type="EMBL" id="KV441000">
    <property type="protein sequence ID" value="OAD66855.1"/>
    <property type="molecule type" value="Genomic_DNA"/>
</dbReference>
<dbReference type="Gene3D" id="3.40.50.1820">
    <property type="entry name" value="alpha/beta hydrolase"/>
    <property type="match status" value="1"/>
</dbReference>
<accession>A0A162WFT7</accession>
<gene>
    <name evidence="4" type="ORF">PHYBLDRAFT_79752</name>
</gene>
<protein>
    <recommendedName>
        <fullName evidence="3">Alpha/beta hydrolase fold-3 domain-containing protein</fullName>
    </recommendedName>
</protein>
<keyword evidence="2" id="KW-0732">Signal</keyword>
<dbReference type="InterPro" id="IPR029058">
    <property type="entry name" value="AB_hydrolase_fold"/>
</dbReference>
<dbReference type="InterPro" id="IPR050300">
    <property type="entry name" value="GDXG_lipolytic_enzyme"/>
</dbReference>
<evidence type="ECO:0000313" key="4">
    <source>
        <dbReference type="EMBL" id="OAD66855.1"/>
    </source>
</evidence>
<dbReference type="VEuPathDB" id="FungiDB:PHYBLDRAFT_79752"/>
<name>A0A162WFT7_PHYB8</name>
<dbReference type="Proteomes" id="UP000077315">
    <property type="component" value="Unassembled WGS sequence"/>
</dbReference>
<dbReference type="PANTHER" id="PTHR48081">
    <property type="entry name" value="AB HYDROLASE SUPERFAMILY PROTEIN C4A8.06C"/>
    <property type="match status" value="1"/>
</dbReference>
<dbReference type="AlphaFoldDB" id="A0A162WFT7"/>
<dbReference type="InterPro" id="IPR013094">
    <property type="entry name" value="AB_hydrolase_3"/>
</dbReference>